<dbReference type="InterPro" id="IPR013216">
    <property type="entry name" value="Methyltransf_11"/>
</dbReference>
<feature type="compositionally biased region" description="Low complexity" evidence="1">
    <location>
        <begin position="31"/>
        <end position="44"/>
    </location>
</feature>
<reference evidence="3" key="1">
    <citation type="submission" date="2021-07" db="EMBL/GenBank/DDBJ databases">
        <title>Genome Resource of American Ginseng Black Spot Pathogen Alternaria panax.</title>
        <authorList>
            <person name="Qiu C."/>
            <person name="Wang W."/>
            <person name="Liu Z."/>
        </authorList>
    </citation>
    <scope>NUCLEOTIDE SEQUENCE</scope>
    <source>
        <strain evidence="3">BNCC115425</strain>
    </source>
</reference>
<dbReference type="SUPFAM" id="SSF53335">
    <property type="entry name" value="S-adenosyl-L-methionine-dependent methyltransferases"/>
    <property type="match status" value="1"/>
</dbReference>
<evidence type="ECO:0000313" key="4">
    <source>
        <dbReference type="Proteomes" id="UP001199106"/>
    </source>
</evidence>
<evidence type="ECO:0000313" key="3">
    <source>
        <dbReference type="EMBL" id="KAG9196420.1"/>
    </source>
</evidence>
<feature type="region of interest" description="Disordered" evidence="1">
    <location>
        <begin position="215"/>
        <end position="267"/>
    </location>
</feature>
<evidence type="ECO:0000256" key="1">
    <source>
        <dbReference type="SAM" id="MobiDB-lite"/>
    </source>
</evidence>
<comment type="caution">
    <text evidence="3">The sequence shown here is derived from an EMBL/GenBank/DDBJ whole genome shotgun (WGS) entry which is preliminary data.</text>
</comment>
<dbReference type="Pfam" id="PF08241">
    <property type="entry name" value="Methyltransf_11"/>
    <property type="match status" value="1"/>
</dbReference>
<accession>A0AAD4NWH0</accession>
<sequence>MFPTFDVPPQHAETVGARKARRAKEDDTSRRSFSATSQSSGSTHSSKRQDATSSSDSRSGGKTGFGRFFGKSSKKGIQEIEPLSTCKETQRRKDPVVEPEFELELDQGPAPPTAPLETQQQVLRRPSSQRSEQASRTLRPQQFLPPLPTPPPSTGLPPTPVSMNISPGMLSPVSTSDRKSQYSTISRASSNQSSFTQSNNSVFSGASGYETALSEDAYDEPRSSKTPFRSQPVAHTPYFETVERGSRTGSRQSRDRDQSVKVSQSPFTRALAKMESAGSRIMSARLSEEWDGLDDDESHQEIMFEKRLWALTAYQRLTQHKSLQSPAHELLTNSRLADQRRVLQIHGSLADGWMLANRYPSVTVYTLSSTKTHPTTTYPAPLNHHSLFTPSLASPAPFPDNYFDAVISRSAATVLRNDDWARSFFDCMRVLKPGGQLEMLSVDAHMSCEGPKLSSWVDEHLSCRLEAHGVSKQASDTVLDTMEIVGLENIRRARIALPAQPPRVMVKVAPSASHTFGATIPPPTPQDTLDTTKMMAFLGRHFYQDLYNKFMNVSQGDEWFWSHKDLRDEIDRYKTKIVLTISIAQKPDSMGSRESYLED</sequence>
<feature type="region of interest" description="Disordered" evidence="1">
    <location>
        <begin position="1"/>
        <end position="202"/>
    </location>
</feature>
<dbReference type="Proteomes" id="UP001199106">
    <property type="component" value="Unassembled WGS sequence"/>
</dbReference>
<organism evidence="3 4">
    <name type="scientific">Alternaria panax</name>
    <dbReference type="NCBI Taxonomy" id="48097"/>
    <lineage>
        <taxon>Eukaryota</taxon>
        <taxon>Fungi</taxon>
        <taxon>Dikarya</taxon>
        <taxon>Ascomycota</taxon>
        <taxon>Pezizomycotina</taxon>
        <taxon>Dothideomycetes</taxon>
        <taxon>Pleosporomycetidae</taxon>
        <taxon>Pleosporales</taxon>
        <taxon>Pleosporineae</taxon>
        <taxon>Pleosporaceae</taxon>
        <taxon>Alternaria</taxon>
        <taxon>Alternaria sect. Panax</taxon>
    </lineage>
</organism>
<dbReference type="EMBL" id="JAANER010000001">
    <property type="protein sequence ID" value="KAG9196420.1"/>
    <property type="molecule type" value="Genomic_DNA"/>
</dbReference>
<feature type="compositionally biased region" description="Polar residues" evidence="1">
    <location>
        <begin position="116"/>
        <end position="136"/>
    </location>
</feature>
<dbReference type="Gene3D" id="3.40.50.150">
    <property type="entry name" value="Vaccinia Virus protein VP39"/>
    <property type="match status" value="1"/>
</dbReference>
<feature type="compositionally biased region" description="Basic and acidic residues" evidence="1">
    <location>
        <begin position="241"/>
        <end position="259"/>
    </location>
</feature>
<gene>
    <name evidence="3" type="ORF">G6011_01541</name>
</gene>
<feature type="compositionally biased region" description="Pro residues" evidence="1">
    <location>
        <begin position="143"/>
        <end position="160"/>
    </location>
</feature>
<feature type="compositionally biased region" description="Low complexity" evidence="1">
    <location>
        <begin position="57"/>
        <end position="71"/>
    </location>
</feature>
<dbReference type="AlphaFoldDB" id="A0AAD4NWH0"/>
<feature type="compositionally biased region" description="Low complexity" evidence="1">
    <location>
        <begin position="189"/>
        <end position="202"/>
    </location>
</feature>
<proteinExistence type="predicted"/>
<dbReference type="InterPro" id="IPR029063">
    <property type="entry name" value="SAM-dependent_MTases_sf"/>
</dbReference>
<evidence type="ECO:0000259" key="2">
    <source>
        <dbReference type="Pfam" id="PF08241"/>
    </source>
</evidence>
<feature type="domain" description="Methyltransferase type 11" evidence="2">
    <location>
        <begin position="394"/>
        <end position="437"/>
    </location>
</feature>
<keyword evidence="4" id="KW-1185">Reference proteome</keyword>
<protein>
    <recommendedName>
        <fullName evidence="2">Methyltransferase type 11 domain-containing protein</fullName>
    </recommendedName>
</protein>
<dbReference type="GO" id="GO:0008757">
    <property type="term" value="F:S-adenosylmethionine-dependent methyltransferase activity"/>
    <property type="evidence" value="ECO:0007669"/>
    <property type="project" value="InterPro"/>
</dbReference>
<name>A0AAD4NWH0_9PLEO</name>